<proteinExistence type="predicted"/>
<organism evidence="1 2">
    <name type="scientific">Pigmentiphaga soli</name>
    <dbReference type="NCBI Taxonomy" id="1007095"/>
    <lineage>
        <taxon>Bacteria</taxon>
        <taxon>Pseudomonadati</taxon>
        <taxon>Pseudomonadota</taxon>
        <taxon>Betaproteobacteria</taxon>
        <taxon>Burkholderiales</taxon>
        <taxon>Alcaligenaceae</taxon>
        <taxon>Pigmentiphaga</taxon>
    </lineage>
</organism>
<evidence type="ECO:0000313" key="2">
    <source>
        <dbReference type="Proteomes" id="UP001501671"/>
    </source>
</evidence>
<protein>
    <recommendedName>
        <fullName evidence="3">DUF35 domain-containing protein</fullName>
    </recommendedName>
</protein>
<dbReference type="Proteomes" id="UP001501671">
    <property type="component" value="Unassembled WGS sequence"/>
</dbReference>
<evidence type="ECO:0000313" key="1">
    <source>
        <dbReference type="EMBL" id="GAA4339007.1"/>
    </source>
</evidence>
<dbReference type="EMBL" id="BAABFO010000021">
    <property type="protein sequence ID" value="GAA4339007.1"/>
    <property type="molecule type" value="Genomic_DNA"/>
</dbReference>
<gene>
    <name evidence="1" type="ORF">GCM10023144_36690</name>
</gene>
<evidence type="ECO:0008006" key="3">
    <source>
        <dbReference type="Google" id="ProtNLM"/>
    </source>
</evidence>
<comment type="caution">
    <text evidence="1">The sequence shown here is derived from an EMBL/GenBank/DDBJ whole genome shotgun (WGS) entry which is preliminary data.</text>
</comment>
<name>A0ABP8HGL8_9BURK</name>
<accession>A0ABP8HGL8</accession>
<keyword evidence="2" id="KW-1185">Reference proteome</keyword>
<dbReference type="RefSeq" id="WP_345251331.1">
    <property type="nucleotide sequence ID" value="NZ_BAABFO010000021.1"/>
</dbReference>
<reference evidence="2" key="1">
    <citation type="journal article" date="2019" name="Int. J. Syst. Evol. Microbiol.">
        <title>The Global Catalogue of Microorganisms (GCM) 10K type strain sequencing project: providing services to taxonomists for standard genome sequencing and annotation.</title>
        <authorList>
            <consortium name="The Broad Institute Genomics Platform"/>
            <consortium name="The Broad Institute Genome Sequencing Center for Infectious Disease"/>
            <person name="Wu L."/>
            <person name="Ma J."/>
        </authorList>
    </citation>
    <scope>NUCLEOTIDE SEQUENCE [LARGE SCALE GENOMIC DNA]</scope>
    <source>
        <strain evidence="2">JCM 17666</strain>
    </source>
</reference>
<sequence length="148" mass="16089">MSEQGRILEERWNPVFRHSAGRLGSHYITALRTQGRLVGWRTEVPSRVSVPPRDVGAEGEWVELGPGAELLAFAPSEWTAGSGEPVLEDFTLGRVLIDGARKPVFALLRLNGVQGRRGLRLSARFADGQSAGTGVDLWFEPADIGRAA</sequence>